<dbReference type="KEGG" id="vai:BU251_01990"/>
<dbReference type="AlphaFoldDB" id="A0A410P312"/>
<name>A0A410P312_VELA1</name>
<organism evidence="1 2">
    <name type="scientific">Velamenicoccus archaeovorus</name>
    <dbReference type="NCBI Taxonomy" id="1930593"/>
    <lineage>
        <taxon>Bacteria</taxon>
        <taxon>Pseudomonadati</taxon>
        <taxon>Candidatus Omnitrophota</taxon>
        <taxon>Candidatus Velamenicoccus</taxon>
    </lineage>
</organism>
<gene>
    <name evidence="1" type="ORF">BU251_01990</name>
</gene>
<evidence type="ECO:0000313" key="2">
    <source>
        <dbReference type="Proteomes" id="UP000287243"/>
    </source>
</evidence>
<reference evidence="1 2" key="1">
    <citation type="submission" date="2017-01" db="EMBL/GenBank/DDBJ databases">
        <title>First insights into the biology of 'candidatus Vampirococcus archaeovorus'.</title>
        <authorList>
            <person name="Kizina J."/>
            <person name="Jordan S."/>
            <person name="Stueber K."/>
            <person name="Reinhardt R."/>
            <person name="Harder J."/>
        </authorList>
    </citation>
    <scope>NUCLEOTIDE SEQUENCE [LARGE SCALE GENOMIC DNA]</scope>
    <source>
        <strain evidence="1 2">LiM</strain>
    </source>
</reference>
<dbReference type="Proteomes" id="UP000287243">
    <property type="component" value="Chromosome"/>
</dbReference>
<proteinExistence type="predicted"/>
<sequence length="87" mass="9883">MAIGWDNATQEKFKVLIGKMPVFMRPVAEKTIVQKAEGLVLQDNRSEITEKDMVDAFFAETPFGFQGLMKNDLLSVGIDYTKYGYEK</sequence>
<accession>A0A410P312</accession>
<dbReference type="RefSeq" id="WP_128699221.1">
    <property type="nucleotide sequence ID" value="NZ_CP019384.1"/>
</dbReference>
<evidence type="ECO:0000313" key="1">
    <source>
        <dbReference type="EMBL" id="QAT16585.1"/>
    </source>
</evidence>
<dbReference type="EMBL" id="CP019384">
    <property type="protein sequence ID" value="QAT16585.1"/>
    <property type="molecule type" value="Genomic_DNA"/>
</dbReference>
<keyword evidence="2" id="KW-1185">Reference proteome</keyword>
<protein>
    <submittedName>
        <fullName evidence="1">Nodulation protein U</fullName>
    </submittedName>
</protein>